<dbReference type="FunFam" id="3.40.50.620:FF:000100">
    <property type="entry name" value="probable leucine--tRNA ligase, mitochondrial"/>
    <property type="match status" value="1"/>
</dbReference>
<dbReference type="InterPro" id="IPR009008">
    <property type="entry name" value="Val/Leu/Ile-tRNA-synth_edit"/>
</dbReference>
<evidence type="ECO:0000256" key="7">
    <source>
        <dbReference type="ARBA" id="ARBA00022917"/>
    </source>
</evidence>
<feature type="domain" description="Aminoacyl-tRNA synthetase class Ia" evidence="12">
    <location>
        <begin position="50"/>
        <end position="245"/>
    </location>
</feature>
<sequence length="882" mass="102367">MKITKLFSEKYVLYYRNEILFRNIIHRYASTGINKFSNCIPTSEIKIDIEKYWKEKVNLHKYDETDNTRKKCYILSMFPYPSGALHMGHVRVYTISDTVSRFYRMQGYNVLHPMGWDAFGLPAENAAMDKQIHPVTWTQENINNMRAQLNSLNYAFDWDREFATCDPEYYKWTQALFLKLFERGLVYRKEAFVNWDPIDETVLAEEQVDENNCSWRSGAKVEKRLLNQWFIRTTAFAKSLFEGLNNPILKEWADVIKMQQHWIGECNGSSFELQVIGNIPHYPKAINVWTNYPEFIEYAKFIAVSPNSLLNRPEYCKDVAEGIKVIDAKVLNPFNENELPIFVTDKVQFQNFRDTYIGIPSASMDDFQFSDIVGIEFTRHSIRSYEEQQSKLLEVLSKAKKWKIGGYPVSSRLQDWLISRQRYWGTPIPIIHCSNCGAQPVPHDQLPVILPNISFSSSNKKSTLCEAKDWLNTSCPKCGGKAVRESDTMDTFVDSSWYYLRYVDPKNTKEMFAVDKVKEIFPVNLYIGGKEHAVLHLYYARFISHFLHSEGLLPCTEPFKQLLVQGMVFGKTYQVQSTGKYLKSDEVEEKAGQCIEKSTKEPVIITWGKMSKSRYNGVEPLEVVNEYGIDTTRLIILADQAPTSVKYWNHKTVPGILNWQDRLWKTVNKFVAYRNSTTLEEFQAEPTHPKFAEEDAYLFDSRNYFLKNVTFNITGSQQLSVAISRMQGLTNSLRKVSIQCMQKSREYERALAVQIIMLAPFAPHFASELWAAFSSVKHHLISENEVKLDKDVMEQSWPEIDNNYKLVLEIMINGARYKKIKIPKYEMDKLTLAEALDLIENEPDVQKRLKNHKIVDSKLLSREGCDSKLDISIKKCIETVVT</sequence>
<dbReference type="InterPro" id="IPR002300">
    <property type="entry name" value="aa-tRNA-synth_Ia"/>
</dbReference>
<protein>
    <recommendedName>
        <fullName evidence="3">leucine--tRNA ligase</fullName>
        <ecNumber evidence="3">6.1.1.4</ecNumber>
    </recommendedName>
    <alternativeName>
        <fullName evidence="9">Leucyl-tRNA synthetase</fullName>
    </alternativeName>
</protein>
<dbReference type="GO" id="GO:0032543">
    <property type="term" value="P:mitochondrial translation"/>
    <property type="evidence" value="ECO:0007669"/>
    <property type="project" value="TreeGrafter"/>
</dbReference>
<evidence type="ECO:0000256" key="3">
    <source>
        <dbReference type="ARBA" id="ARBA00013164"/>
    </source>
</evidence>
<dbReference type="GO" id="GO:0004823">
    <property type="term" value="F:leucine-tRNA ligase activity"/>
    <property type="evidence" value="ECO:0007669"/>
    <property type="project" value="UniProtKB-EC"/>
</dbReference>
<dbReference type="EMBL" id="KQ414615">
    <property type="protein sequence ID" value="KOC68609.1"/>
    <property type="molecule type" value="Genomic_DNA"/>
</dbReference>
<keyword evidence="6 11" id="KW-0067">ATP-binding</keyword>
<evidence type="ECO:0000256" key="8">
    <source>
        <dbReference type="ARBA" id="ARBA00023146"/>
    </source>
</evidence>
<dbReference type="SUPFAM" id="SSF52374">
    <property type="entry name" value="Nucleotidylyl transferase"/>
    <property type="match status" value="1"/>
</dbReference>
<dbReference type="GO" id="GO:0005524">
    <property type="term" value="F:ATP binding"/>
    <property type="evidence" value="ECO:0007669"/>
    <property type="project" value="UniProtKB-KW"/>
</dbReference>
<evidence type="ECO:0000256" key="4">
    <source>
        <dbReference type="ARBA" id="ARBA00022598"/>
    </source>
</evidence>
<dbReference type="InterPro" id="IPR001412">
    <property type="entry name" value="aa-tRNA-synth_I_CS"/>
</dbReference>
<evidence type="ECO:0000256" key="9">
    <source>
        <dbReference type="ARBA" id="ARBA00030520"/>
    </source>
</evidence>
<dbReference type="EC" id="6.1.1.4" evidence="3"/>
<organism evidence="14 15">
    <name type="scientific">Habropoda laboriosa</name>
    <dbReference type="NCBI Taxonomy" id="597456"/>
    <lineage>
        <taxon>Eukaryota</taxon>
        <taxon>Metazoa</taxon>
        <taxon>Ecdysozoa</taxon>
        <taxon>Arthropoda</taxon>
        <taxon>Hexapoda</taxon>
        <taxon>Insecta</taxon>
        <taxon>Pterygota</taxon>
        <taxon>Neoptera</taxon>
        <taxon>Endopterygota</taxon>
        <taxon>Hymenoptera</taxon>
        <taxon>Apocrita</taxon>
        <taxon>Aculeata</taxon>
        <taxon>Apoidea</taxon>
        <taxon>Anthophila</taxon>
        <taxon>Apidae</taxon>
        <taxon>Habropoda</taxon>
    </lineage>
</organism>
<evidence type="ECO:0000256" key="6">
    <source>
        <dbReference type="ARBA" id="ARBA00022840"/>
    </source>
</evidence>
<dbReference type="FunFam" id="1.10.730.10:FF:000002">
    <property type="entry name" value="Leucine--tRNA ligase"/>
    <property type="match status" value="1"/>
</dbReference>
<reference evidence="14 15" key="1">
    <citation type="submission" date="2015-07" db="EMBL/GenBank/DDBJ databases">
        <title>The genome of Habropoda laboriosa.</title>
        <authorList>
            <person name="Pan H."/>
            <person name="Kapheim K."/>
        </authorList>
    </citation>
    <scope>NUCLEOTIDE SEQUENCE [LARGE SCALE GENOMIC DNA]</scope>
    <source>
        <strain evidence="14">0110345459</strain>
    </source>
</reference>
<evidence type="ECO:0000256" key="11">
    <source>
        <dbReference type="RuleBase" id="RU363035"/>
    </source>
</evidence>
<dbReference type="PANTHER" id="PTHR43740:SF2">
    <property type="entry name" value="LEUCINE--TRNA LIGASE, MITOCHONDRIAL"/>
    <property type="match status" value="1"/>
</dbReference>
<evidence type="ECO:0000256" key="1">
    <source>
        <dbReference type="ARBA" id="ARBA00004173"/>
    </source>
</evidence>
<name>A0A0L7RCS9_9HYME</name>
<keyword evidence="5 11" id="KW-0547">Nucleotide-binding</keyword>
<evidence type="ECO:0000256" key="2">
    <source>
        <dbReference type="ARBA" id="ARBA00005594"/>
    </source>
</evidence>
<evidence type="ECO:0000259" key="13">
    <source>
        <dbReference type="Pfam" id="PF08264"/>
    </source>
</evidence>
<evidence type="ECO:0000259" key="12">
    <source>
        <dbReference type="Pfam" id="PF00133"/>
    </source>
</evidence>
<evidence type="ECO:0000256" key="10">
    <source>
        <dbReference type="ARBA" id="ARBA00047469"/>
    </source>
</evidence>
<dbReference type="GO" id="GO:0002161">
    <property type="term" value="F:aminoacyl-tRNA deacylase activity"/>
    <property type="evidence" value="ECO:0007669"/>
    <property type="project" value="InterPro"/>
</dbReference>
<dbReference type="CDD" id="cd00812">
    <property type="entry name" value="LeuRS_core"/>
    <property type="match status" value="1"/>
</dbReference>
<dbReference type="PRINTS" id="PR00985">
    <property type="entry name" value="TRNASYNTHLEU"/>
</dbReference>
<keyword evidence="15" id="KW-1185">Reference proteome</keyword>
<dbReference type="Pfam" id="PF00133">
    <property type="entry name" value="tRNA-synt_1"/>
    <property type="match status" value="2"/>
</dbReference>
<evidence type="ECO:0000256" key="5">
    <source>
        <dbReference type="ARBA" id="ARBA00022741"/>
    </source>
</evidence>
<keyword evidence="7 11" id="KW-0648">Protein biosynthesis</keyword>
<accession>A0A0L7RCS9</accession>
<dbReference type="InterPro" id="IPR009080">
    <property type="entry name" value="tRNAsynth_Ia_anticodon-bd"/>
</dbReference>
<proteinExistence type="inferred from homology"/>
<dbReference type="PROSITE" id="PS00178">
    <property type="entry name" value="AA_TRNA_LIGASE_I"/>
    <property type="match status" value="1"/>
</dbReference>
<dbReference type="Pfam" id="PF08264">
    <property type="entry name" value="Anticodon_1"/>
    <property type="match status" value="1"/>
</dbReference>
<dbReference type="FunFam" id="3.40.50.620:FF:000060">
    <property type="entry name" value="Leucine--tRNA ligase"/>
    <property type="match status" value="1"/>
</dbReference>
<keyword evidence="4 11" id="KW-0436">Ligase</keyword>
<dbReference type="InterPro" id="IPR002302">
    <property type="entry name" value="Leu-tRNA-ligase"/>
</dbReference>
<dbReference type="PANTHER" id="PTHR43740">
    <property type="entry name" value="LEUCYL-TRNA SYNTHETASE"/>
    <property type="match status" value="1"/>
</dbReference>
<dbReference type="Gene3D" id="3.40.50.620">
    <property type="entry name" value="HUPs"/>
    <property type="match status" value="2"/>
</dbReference>
<comment type="subcellular location">
    <subcellularLocation>
        <location evidence="1">Mitochondrion</location>
    </subcellularLocation>
</comment>
<dbReference type="Gene3D" id="1.10.730.10">
    <property type="entry name" value="Isoleucyl-tRNA Synthetase, Domain 1"/>
    <property type="match status" value="2"/>
</dbReference>
<evidence type="ECO:0000313" key="14">
    <source>
        <dbReference type="EMBL" id="KOC68609.1"/>
    </source>
</evidence>
<dbReference type="InterPro" id="IPR013155">
    <property type="entry name" value="M/V/L/I-tRNA-synth_anticd-bd"/>
</dbReference>
<dbReference type="Proteomes" id="UP000053825">
    <property type="component" value="Unassembled WGS sequence"/>
</dbReference>
<dbReference type="AlphaFoldDB" id="A0A0L7RCS9"/>
<dbReference type="GO" id="GO:0006429">
    <property type="term" value="P:leucyl-tRNA aminoacylation"/>
    <property type="evidence" value="ECO:0007669"/>
    <property type="project" value="InterPro"/>
</dbReference>
<dbReference type="GO" id="GO:0005739">
    <property type="term" value="C:mitochondrion"/>
    <property type="evidence" value="ECO:0007669"/>
    <property type="project" value="UniProtKB-SubCell"/>
</dbReference>
<gene>
    <name evidence="14" type="ORF">WH47_06400</name>
</gene>
<evidence type="ECO:0000313" key="15">
    <source>
        <dbReference type="Proteomes" id="UP000053825"/>
    </source>
</evidence>
<keyword evidence="8 11" id="KW-0030">Aminoacyl-tRNA synthetase</keyword>
<dbReference type="OrthoDB" id="15954at2759"/>
<dbReference type="STRING" id="597456.A0A0L7RCS9"/>
<comment type="similarity">
    <text evidence="2 11">Belongs to the class-I aminoacyl-tRNA synthetase family.</text>
</comment>
<feature type="domain" description="Aminoacyl-tRNA synthetase class Ia" evidence="12">
    <location>
        <begin position="413"/>
        <end position="574"/>
    </location>
</feature>
<dbReference type="InterPro" id="IPR014729">
    <property type="entry name" value="Rossmann-like_a/b/a_fold"/>
</dbReference>
<comment type="catalytic activity">
    <reaction evidence="10">
        <text>tRNA(Leu) + L-leucine + ATP = L-leucyl-tRNA(Leu) + AMP + diphosphate</text>
        <dbReference type="Rhea" id="RHEA:11688"/>
        <dbReference type="Rhea" id="RHEA-COMP:9613"/>
        <dbReference type="Rhea" id="RHEA-COMP:9622"/>
        <dbReference type="ChEBI" id="CHEBI:30616"/>
        <dbReference type="ChEBI" id="CHEBI:33019"/>
        <dbReference type="ChEBI" id="CHEBI:57427"/>
        <dbReference type="ChEBI" id="CHEBI:78442"/>
        <dbReference type="ChEBI" id="CHEBI:78494"/>
        <dbReference type="ChEBI" id="CHEBI:456215"/>
        <dbReference type="EC" id="6.1.1.4"/>
    </reaction>
</comment>
<dbReference type="SUPFAM" id="SSF50677">
    <property type="entry name" value="ValRS/IleRS/LeuRS editing domain"/>
    <property type="match status" value="1"/>
</dbReference>
<dbReference type="SUPFAM" id="SSF47323">
    <property type="entry name" value="Anticodon-binding domain of a subclass of class I aminoacyl-tRNA synthetases"/>
    <property type="match status" value="1"/>
</dbReference>
<feature type="domain" description="Methionyl/Valyl/Leucyl/Isoleucyl-tRNA synthetase anticodon-binding" evidence="13">
    <location>
        <begin position="697"/>
        <end position="807"/>
    </location>
</feature>